<dbReference type="PANTHER" id="PTHR31145">
    <property type="entry name" value="INTEGRAL MEMBRANE PROTEIN (AFU_ORTHOLOGUE AFUA_7G01610)"/>
    <property type="match status" value="1"/>
</dbReference>
<feature type="region of interest" description="Disordered" evidence="7">
    <location>
        <begin position="660"/>
        <end position="809"/>
    </location>
</feature>
<sequence length="1159" mass="125834">MLLLLALLTFFAPAAEAVFVNFDNCLDLGIVNSSPKQLQFTPYFLSAVYNTSTPAYNLNLTVYGNVSGQATEGTLPSADNTSYWNNPNETFGKIVDLSLSNNRYSTLFAKAQVLTYTPYDADPSRFCLSTVNTTCPISPSFYKNASNPYDLSAFTVSNNFYSSYAFASFATTLRVQSGDEGAPDLACISAVVTPDLGRKIADTLCYLPVAILALVACATVFAAIFSPWGSADPFRWTSNYGRDEDLLRLVTPGFGDCLVYVQFIVLGGSLNLAYPGYYQPAVSQAAWSTLLFNESFVTPGDGSYESLTDGLYFVNGTYGLSRLGQYVGMLKDQDIWAGMAVWYLGLTVAVILVCQVLFAVRWFARYLANTQEEDLRSKNLPFSVGVVVRMTFNYFLLPIVSISLFQMVVAGHSPASVVIMAVALLAAIIIFSIWIFRLIFTTKPRAHLFDDLPTLLKYGPLYNTYSDDAAPFAFIPILLNFVRGIAIGAIQPSGIAQIIVLAICEVIYILTLHAFRPFQAPTSMNAYHTFFSIVRLLTTLLSVAFVPNLSVSEASKGWIGYVCLFLHAIVLVFGFFLNAIQTIIEVSARLAGAGDARGGLSKVFGKRQLAQRTHRRGQRSSMGSNAAILATEGKMGTRSRSLSASSAVLLSRPGLMGDGRMSGGFDQFSQGDFSTNRGTSPEPGTPGGTQTPYSFLPSGSTVGGSSRHPTLSNAVGKNLDLSDPYYRPPRARRATFVDPYTPGARSRASGGSVDWSNKPYDTPDNNVDVGEESSFSPGRDTITPAYLKHQKDDSDPDVPERSRRPKDYAVRESDFYYGVTRGPALASSGVPTRKLKTGPADPMGPVSSAGVWIKGLFGGKRKEKGKGFEVVRSTRAPLMALGEEDERAPPVQHEPYQDSPEVPQEPPRTMSDDTTSSDEHQALPHPAETRDASRAVSPLSSEDEVSLIDHDDEPFGAGMERVSDVPPMLAPIETQAGIELPSRINSKASSKPSRVPSLNKPPVPRRSSKRTPSMDANILIEDAPRLSRIHASPSPEPEHQPEQVSANLRPMTAESSRLPFGSMKSSPSPDRSIGPSNSSSMRDPSTHHSTLSQSSSRTPRRVPTNEGERPVSTGFVHRHQASDGIQPGLWDHDKYPGTSAELVEEPKRSGSGSTRSTMR</sequence>
<keyword evidence="4 9" id="KW-0732">Signal</keyword>
<evidence type="ECO:0000256" key="1">
    <source>
        <dbReference type="ARBA" id="ARBA00004141"/>
    </source>
</evidence>
<evidence type="ECO:0000256" key="7">
    <source>
        <dbReference type="SAM" id="MobiDB-lite"/>
    </source>
</evidence>
<evidence type="ECO:0000259" key="10">
    <source>
        <dbReference type="SMART" id="SM01320"/>
    </source>
</evidence>
<feature type="compositionally biased region" description="Acidic residues" evidence="7">
    <location>
        <begin position="941"/>
        <end position="954"/>
    </location>
</feature>
<feature type="compositionally biased region" description="Low complexity" evidence="7">
    <location>
        <begin position="1087"/>
        <end position="1097"/>
    </location>
</feature>
<feature type="domain" description="ML-like" evidence="10">
    <location>
        <begin position="15"/>
        <end position="199"/>
    </location>
</feature>
<evidence type="ECO:0000256" key="9">
    <source>
        <dbReference type="SAM" id="SignalP"/>
    </source>
</evidence>
<dbReference type="Pfam" id="PF14558">
    <property type="entry name" value="TRP_N"/>
    <property type="match status" value="1"/>
</dbReference>
<feature type="compositionally biased region" description="Low complexity" evidence="7">
    <location>
        <begin position="678"/>
        <end position="692"/>
    </location>
</feature>
<feature type="compositionally biased region" description="Basic and acidic residues" evidence="7">
    <location>
        <begin position="917"/>
        <end position="933"/>
    </location>
</feature>
<keyword evidence="6 8" id="KW-0472">Membrane</keyword>
<feature type="compositionally biased region" description="Low complexity" evidence="7">
    <location>
        <begin position="1149"/>
        <end position="1159"/>
    </location>
</feature>
<comment type="subcellular location">
    <subcellularLocation>
        <location evidence="1">Membrane</location>
        <topology evidence="1">Multi-pass membrane protein</topology>
    </subcellularLocation>
</comment>
<organism evidence="11 12">
    <name type="scientific">Saccharata proteae CBS 121410</name>
    <dbReference type="NCBI Taxonomy" id="1314787"/>
    <lineage>
        <taxon>Eukaryota</taxon>
        <taxon>Fungi</taxon>
        <taxon>Dikarya</taxon>
        <taxon>Ascomycota</taxon>
        <taxon>Pezizomycotina</taxon>
        <taxon>Dothideomycetes</taxon>
        <taxon>Dothideomycetes incertae sedis</taxon>
        <taxon>Botryosphaeriales</taxon>
        <taxon>Saccharataceae</taxon>
        <taxon>Saccharata</taxon>
    </lineage>
</organism>
<protein>
    <recommendedName>
        <fullName evidence="10">ML-like domain-containing protein</fullName>
    </recommendedName>
</protein>
<keyword evidence="3 8" id="KW-0812">Transmembrane</keyword>
<feature type="compositionally biased region" description="Polar residues" evidence="7">
    <location>
        <begin position="983"/>
        <end position="992"/>
    </location>
</feature>
<dbReference type="SMART" id="SM01320">
    <property type="entry name" value="TRP_N"/>
    <property type="match status" value="1"/>
</dbReference>
<comment type="caution">
    <text evidence="11">The sequence shown here is derived from an EMBL/GenBank/DDBJ whole genome shotgun (WGS) entry which is preliminary data.</text>
</comment>
<feature type="compositionally biased region" description="Polar residues" evidence="7">
    <location>
        <begin position="697"/>
        <end position="715"/>
    </location>
</feature>
<feature type="transmembrane region" description="Helical" evidence="8">
    <location>
        <begin position="417"/>
        <end position="440"/>
    </location>
</feature>
<feature type="compositionally biased region" description="Polar residues" evidence="7">
    <location>
        <begin position="667"/>
        <end position="677"/>
    </location>
</feature>
<feature type="transmembrane region" description="Helical" evidence="8">
    <location>
        <begin position="558"/>
        <end position="580"/>
    </location>
</feature>
<feature type="transmembrane region" description="Helical" evidence="8">
    <location>
        <begin position="495"/>
        <end position="515"/>
    </location>
</feature>
<reference evidence="11" key="1">
    <citation type="journal article" date="2020" name="Stud. Mycol.">
        <title>101 Dothideomycetes genomes: a test case for predicting lifestyles and emergence of pathogens.</title>
        <authorList>
            <person name="Haridas S."/>
            <person name="Albert R."/>
            <person name="Binder M."/>
            <person name="Bloem J."/>
            <person name="Labutti K."/>
            <person name="Salamov A."/>
            <person name="Andreopoulos B."/>
            <person name="Baker S."/>
            <person name="Barry K."/>
            <person name="Bills G."/>
            <person name="Bluhm B."/>
            <person name="Cannon C."/>
            <person name="Castanera R."/>
            <person name="Culley D."/>
            <person name="Daum C."/>
            <person name="Ezra D."/>
            <person name="Gonzalez J."/>
            <person name="Henrissat B."/>
            <person name="Kuo A."/>
            <person name="Liang C."/>
            <person name="Lipzen A."/>
            <person name="Lutzoni F."/>
            <person name="Magnuson J."/>
            <person name="Mondo S."/>
            <person name="Nolan M."/>
            <person name="Ohm R."/>
            <person name="Pangilinan J."/>
            <person name="Park H.-J."/>
            <person name="Ramirez L."/>
            <person name="Alfaro M."/>
            <person name="Sun H."/>
            <person name="Tritt A."/>
            <person name="Yoshinaga Y."/>
            <person name="Zwiers L.-H."/>
            <person name="Turgeon B."/>
            <person name="Goodwin S."/>
            <person name="Spatafora J."/>
            <person name="Crous P."/>
            <person name="Grigoriev I."/>
        </authorList>
    </citation>
    <scope>NUCLEOTIDE SEQUENCE</scope>
    <source>
        <strain evidence="11">CBS 121410</strain>
    </source>
</reference>
<dbReference type="AlphaFoldDB" id="A0A9P4I0R8"/>
<dbReference type="InterPro" id="IPR010308">
    <property type="entry name" value="TRP_C"/>
</dbReference>
<feature type="transmembrane region" description="Helical" evidence="8">
    <location>
        <begin position="206"/>
        <end position="225"/>
    </location>
</feature>
<evidence type="ECO:0000256" key="8">
    <source>
        <dbReference type="SAM" id="Phobius"/>
    </source>
</evidence>
<evidence type="ECO:0000256" key="3">
    <source>
        <dbReference type="ARBA" id="ARBA00022692"/>
    </source>
</evidence>
<dbReference type="Pfam" id="PF06011">
    <property type="entry name" value="TRP"/>
    <property type="match status" value="1"/>
</dbReference>
<dbReference type="GO" id="GO:0016020">
    <property type="term" value="C:membrane"/>
    <property type="evidence" value="ECO:0007669"/>
    <property type="project" value="UniProtKB-SubCell"/>
</dbReference>
<dbReference type="GO" id="GO:0055085">
    <property type="term" value="P:transmembrane transport"/>
    <property type="evidence" value="ECO:0007669"/>
    <property type="project" value="TreeGrafter"/>
</dbReference>
<comment type="similarity">
    <text evidence="2">Belongs to the transient receptor potential (TRP) ion channel family.</text>
</comment>
<gene>
    <name evidence="11" type="ORF">K490DRAFT_54506</name>
</gene>
<dbReference type="InterPro" id="IPR040241">
    <property type="entry name" value="TRP_Flc/Pkd2-like"/>
</dbReference>
<feature type="compositionally biased region" description="Polar residues" evidence="7">
    <location>
        <begin position="1063"/>
        <end position="1083"/>
    </location>
</feature>
<dbReference type="PANTHER" id="PTHR31145:SF6">
    <property type="entry name" value="INTEGRAL MEMBRANE PROTEIN (AFU_ORTHOLOGUE AFUA_7G01610)"/>
    <property type="match status" value="1"/>
</dbReference>
<evidence type="ECO:0000256" key="5">
    <source>
        <dbReference type="ARBA" id="ARBA00022989"/>
    </source>
</evidence>
<dbReference type="EMBL" id="ML978713">
    <property type="protein sequence ID" value="KAF2090092.1"/>
    <property type="molecule type" value="Genomic_DNA"/>
</dbReference>
<dbReference type="InterPro" id="IPR032800">
    <property type="entry name" value="TRP_N"/>
</dbReference>
<keyword evidence="12" id="KW-1185">Reference proteome</keyword>
<evidence type="ECO:0000256" key="2">
    <source>
        <dbReference type="ARBA" id="ARBA00010642"/>
    </source>
</evidence>
<feature type="transmembrane region" description="Helical" evidence="8">
    <location>
        <begin position="246"/>
        <end position="265"/>
    </location>
</feature>
<evidence type="ECO:0000256" key="6">
    <source>
        <dbReference type="ARBA" id="ARBA00023136"/>
    </source>
</evidence>
<evidence type="ECO:0000313" key="12">
    <source>
        <dbReference type="Proteomes" id="UP000799776"/>
    </source>
</evidence>
<proteinExistence type="inferred from homology"/>
<keyword evidence="5 8" id="KW-1133">Transmembrane helix</keyword>
<feature type="compositionally biased region" description="Basic and acidic residues" evidence="7">
    <location>
        <begin position="789"/>
        <end position="809"/>
    </location>
</feature>
<evidence type="ECO:0000313" key="11">
    <source>
        <dbReference type="EMBL" id="KAF2090092.1"/>
    </source>
</evidence>
<name>A0A9P4I0R8_9PEZI</name>
<feature type="chain" id="PRO_5040312239" description="ML-like domain-containing protein" evidence="9">
    <location>
        <begin position="18"/>
        <end position="1159"/>
    </location>
</feature>
<evidence type="ECO:0000256" key="4">
    <source>
        <dbReference type="ARBA" id="ARBA00022729"/>
    </source>
</evidence>
<accession>A0A9P4I0R8</accession>
<feature type="transmembrane region" description="Helical" evidence="8">
    <location>
        <begin position="527"/>
        <end position="546"/>
    </location>
</feature>
<feature type="transmembrane region" description="Helical" evidence="8">
    <location>
        <begin position="335"/>
        <end position="360"/>
    </location>
</feature>
<feature type="transmembrane region" description="Helical" evidence="8">
    <location>
        <begin position="380"/>
        <end position="405"/>
    </location>
</feature>
<dbReference type="OrthoDB" id="5312224at2759"/>
<feature type="signal peptide" evidence="9">
    <location>
        <begin position="1"/>
        <end position="17"/>
    </location>
</feature>
<feature type="region of interest" description="Disordered" evidence="7">
    <location>
        <begin position="879"/>
        <end position="1159"/>
    </location>
</feature>
<feature type="region of interest" description="Disordered" evidence="7">
    <location>
        <begin position="821"/>
        <end position="842"/>
    </location>
</feature>
<dbReference type="Proteomes" id="UP000799776">
    <property type="component" value="Unassembled WGS sequence"/>
</dbReference>